<dbReference type="SUPFAM" id="SSF53474">
    <property type="entry name" value="alpha/beta-Hydrolases"/>
    <property type="match status" value="1"/>
</dbReference>
<dbReference type="InterPro" id="IPR029058">
    <property type="entry name" value="AB_hydrolase_fold"/>
</dbReference>
<keyword evidence="5" id="KW-1185">Reference proteome</keyword>
<gene>
    <name evidence="4" type="ORF">BDV29DRAFT_202176</name>
</gene>
<dbReference type="InterPro" id="IPR000073">
    <property type="entry name" value="AB_hydrolase_1"/>
</dbReference>
<dbReference type="InterPro" id="IPR000639">
    <property type="entry name" value="Epox_hydrolase-like"/>
</dbReference>
<feature type="non-terminal residue" evidence="4">
    <location>
        <position position="1"/>
    </location>
</feature>
<feature type="domain" description="AB hydrolase-1" evidence="3">
    <location>
        <begin position="35"/>
        <end position="287"/>
    </location>
</feature>
<dbReference type="Proteomes" id="UP000326565">
    <property type="component" value="Unassembled WGS sequence"/>
</dbReference>
<dbReference type="Pfam" id="PF00561">
    <property type="entry name" value="Abhydrolase_1"/>
    <property type="match status" value="1"/>
</dbReference>
<comment type="similarity">
    <text evidence="2">Belongs to the AB hydrolase superfamily. Epoxide hydrolase family.</text>
</comment>
<evidence type="ECO:0000313" key="5">
    <source>
        <dbReference type="Proteomes" id="UP000326565"/>
    </source>
</evidence>
<protein>
    <submittedName>
        <fullName evidence="4">Putative epoxide hydrolase</fullName>
    </submittedName>
</protein>
<keyword evidence="1 4" id="KW-0378">Hydrolase</keyword>
<name>A0A5N5WYA5_9EURO</name>
<dbReference type="OrthoDB" id="284184at2759"/>
<dbReference type="GO" id="GO:0016787">
    <property type="term" value="F:hydrolase activity"/>
    <property type="evidence" value="ECO:0007669"/>
    <property type="project" value="UniProtKB-KW"/>
</dbReference>
<evidence type="ECO:0000259" key="3">
    <source>
        <dbReference type="Pfam" id="PF00561"/>
    </source>
</evidence>
<dbReference type="PANTHER" id="PTHR43329">
    <property type="entry name" value="EPOXIDE HYDROLASE"/>
    <property type="match status" value="1"/>
</dbReference>
<evidence type="ECO:0000256" key="2">
    <source>
        <dbReference type="ARBA" id="ARBA00038334"/>
    </source>
</evidence>
<dbReference type="PRINTS" id="PR00412">
    <property type="entry name" value="EPOXHYDRLASE"/>
</dbReference>
<evidence type="ECO:0000313" key="4">
    <source>
        <dbReference type="EMBL" id="KAB8072685.1"/>
    </source>
</evidence>
<dbReference type="Gene3D" id="3.40.50.1820">
    <property type="entry name" value="alpha/beta hydrolase"/>
    <property type="match status" value="1"/>
</dbReference>
<sequence>MASIAFPSLAKKTRLSDGTTYGYVVVPPFHPSKTTFFLLHGFPSSCYDWRHQIIGLQKEGYGVIAPDLLGYGDADKPSDLNAYRFKTMPLSKAFAVGHDWGTALASRLATYHKDRFHAIITLAAIKKIIGYEPYGYWKWHNTDQAATDYNEHLASGFSLTYPTDPYMWRTDYAPTGKAAEFVRTGRTTPLPSWFPFKEYTTRDEIFTSGGYAGPLSWYKAAMGGVNTADEQNTPDKDKPCPLPNLFIAAEQDYVCVAGLQLKQAHDWCPILKTETGDCSHWVELEEPERLNRLLVRLGKEYAPEL</sequence>
<accession>A0A5N5WYA5</accession>
<organism evidence="4 5">
    <name type="scientific">Aspergillus leporis</name>
    <dbReference type="NCBI Taxonomy" id="41062"/>
    <lineage>
        <taxon>Eukaryota</taxon>
        <taxon>Fungi</taxon>
        <taxon>Dikarya</taxon>
        <taxon>Ascomycota</taxon>
        <taxon>Pezizomycotina</taxon>
        <taxon>Eurotiomycetes</taxon>
        <taxon>Eurotiomycetidae</taxon>
        <taxon>Eurotiales</taxon>
        <taxon>Aspergillaceae</taxon>
        <taxon>Aspergillus</taxon>
        <taxon>Aspergillus subgen. Circumdati</taxon>
    </lineage>
</organism>
<proteinExistence type="inferred from homology"/>
<dbReference type="EMBL" id="ML732241">
    <property type="protein sequence ID" value="KAB8072685.1"/>
    <property type="molecule type" value="Genomic_DNA"/>
</dbReference>
<evidence type="ECO:0000256" key="1">
    <source>
        <dbReference type="ARBA" id="ARBA00022801"/>
    </source>
</evidence>
<dbReference type="AlphaFoldDB" id="A0A5N5WYA5"/>
<reference evidence="4 5" key="1">
    <citation type="submission" date="2019-04" db="EMBL/GenBank/DDBJ databases">
        <title>Friends and foes A comparative genomics study of 23 Aspergillus species from section Flavi.</title>
        <authorList>
            <consortium name="DOE Joint Genome Institute"/>
            <person name="Kjaerbolling I."/>
            <person name="Vesth T."/>
            <person name="Frisvad J.C."/>
            <person name="Nybo J.L."/>
            <person name="Theobald S."/>
            <person name="Kildgaard S."/>
            <person name="Isbrandt T."/>
            <person name="Kuo A."/>
            <person name="Sato A."/>
            <person name="Lyhne E.K."/>
            <person name="Kogle M.E."/>
            <person name="Wiebenga A."/>
            <person name="Kun R.S."/>
            <person name="Lubbers R.J."/>
            <person name="Makela M.R."/>
            <person name="Barry K."/>
            <person name="Chovatia M."/>
            <person name="Clum A."/>
            <person name="Daum C."/>
            <person name="Haridas S."/>
            <person name="He G."/>
            <person name="LaButti K."/>
            <person name="Lipzen A."/>
            <person name="Mondo S."/>
            <person name="Riley R."/>
            <person name="Salamov A."/>
            <person name="Simmons B.A."/>
            <person name="Magnuson J.K."/>
            <person name="Henrissat B."/>
            <person name="Mortensen U.H."/>
            <person name="Larsen T.O."/>
            <person name="Devries R.P."/>
            <person name="Grigoriev I.V."/>
            <person name="Machida M."/>
            <person name="Baker S.E."/>
            <person name="Andersen M.R."/>
        </authorList>
    </citation>
    <scope>NUCLEOTIDE SEQUENCE [LARGE SCALE GENOMIC DNA]</scope>
    <source>
        <strain evidence="4 5">CBS 151.66</strain>
    </source>
</reference>